<evidence type="ECO:0000313" key="3">
    <source>
        <dbReference type="EMBL" id="MCJ8208678.1"/>
    </source>
</evidence>
<keyword evidence="2" id="KW-0812">Transmembrane</keyword>
<evidence type="ECO:0000313" key="4">
    <source>
        <dbReference type="Proteomes" id="UP001139450"/>
    </source>
</evidence>
<dbReference type="Proteomes" id="UP001139450">
    <property type="component" value="Unassembled WGS sequence"/>
</dbReference>
<protein>
    <submittedName>
        <fullName evidence="3">Uncharacterized protein</fullName>
    </submittedName>
</protein>
<gene>
    <name evidence="3" type="ORF">MUY27_03095</name>
</gene>
<dbReference type="RefSeq" id="WP_245128507.1">
    <property type="nucleotide sequence ID" value="NZ_JALJEJ010000001.1"/>
</dbReference>
<keyword evidence="1" id="KW-0175">Coiled coil</keyword>
<dbReference type="AlphaFoldDB" id="A0A9X1X350"/>
<proteinExistence type="predicted"/>
<comment type="caution">
    <text evidence="3">The sequence shown here is derived from an EMBL/GenBank/DDBJ whole genome shotgun (WGS) entry which is preliminary data.</text>
</comment>
<keyword evidence="4" id="KW-1185">Reference proteome</keyword>
<reference evidence="3" key="1">
    <citation type="submission" date="2022-04" db="EMBL/GenBank/DDBJ databases">
        <title>Mucilaginibacter sp. RS28 isolated from freshwater.</title>
        <authorList>
            <person name="Ko S.-R."/>
        </authorList>
    </citation>
    <scope>NUCLEOTIDE SEQUENCE</scope>
    <source>
        <strain evidence="3">RS28</strain>
    </source>
</reference>
<evidence type="ECO:0000256" key="1">
    <source>
        <dbReference type="SAM" id="Coils"/>
    </source>
</evidence>
<keyword evidence="2" id="KW-0472">Membrane</keyword>
<feature type="transmembrane region" description="Helical" evidence="2">
    <location>
        <begin position="6"/>
        <end position="23"/>
    </location>
</feature>
<name>A0A9X1X350_9SPHI</name>
<dbReference type="EMBL" id="JALJEJ010000001">
    <property type="protein sequence ID" value="MCJ8208678.1"/>
    <property type="molecule type" value="Genomic_DNA"/>
</dbReference>
<keyword evidence="2" id="KW-1133">Transmembrane helix</keyword>
<feature type="coiled-coil region" evidence="1">
    <location>
        <begin position="63"/>
        <end position="111"/>
    </location>
</feature>
<accession>A0A9X1X350</accession>
<evidence type="ECO:0000256" key="2">
    <source>
        <dbReference type="SAM" id="Phobius"/>
    </source>
</evidence>
<sequence length="114" mass="13241">MDLNIVFGVLGALAFLLLLVGLLKKRSVKAFMESNEDVPQLYLQKAVENKIHTITKAIRENQGKELGDEYQQLAADLHKLKEKYRNKQISLKGYDANLNRMVQKLRYLEEEYED</sequence>
<organism evidence="3 4">
    <name type="scientific">Mucilaginibacter straminoryzae</name>
    <dbReference type="NCBI Taxonomy" id="2932774"/>
    <lineage>
        <taxon>Bacteria</taxon>
        <taxon>Pseudomonadati</taxon>
        <taxon>Bacteroidota</taxon>
        <taxon>Sphingobacteriia</taxon>
        <taxon>Sphingobacteriales</taxon>
        <taxon>Sphingobacteriaceae</taxon>
        <taxon>Mucilaginibacter</taxon>
    </lineage>
</organism>